<reference evidence="2" key="1">
    <citation type="journal article" date="2020" name="Nature">
        <title>Giant virus diversity and host interactions through global metagenomics.</title>
        <authorList>
            <person name="Schulz F."/>
            <person name="Roux S."/>
            <person name="Paez-Espino D."/>
            <person name="Jungbluth S."/>
            <person name="Walsh D.A."/>
            <person name="Denef V.J."/>
            <person name="McMahon K.D."/>
            <person name="Konstantinidis K.T."/>
            <person name="Eloe-Fadrosh E.A."/>
            <person name="Kyrpides N.C."/>
            <person name="Woyke T."/>
        </authorList>
    </citation>
    <scope>NUCLEOTIDE SEQUENCE</scope>
    <source>
        <strain evidence="2">GVMAG-M-3300023174-24</strain>
    </source>
</reference>
<feature type="compositionally biased region" description="Polar residues" evidence="1">
    <location>
        <begin position="59"/>
        <end position="69"/>
    </location>
</feature>
<evidence type="ECO:0000313" key="2">
    <source>
        <dbReference type="EMBL" id="QHT17381.1"/>
    </source>
</evidence>
<protein>
    <submittedName>
        <fullName evidence="2">Uncharacterized protein</fullName>
    </submittedName>
</protein>
<dbReference type="EMBL" id="MN739634">
    <property type="protein sequence ID" value="QHT17381.1"/>
    <property type="molecule type" value="Genomic_DNA"/>
</dbReference>
<evidence type="ECO:0000256" key="1">
    <source>
        <dbReference type="SAM" id="MobiDB-lite"/>
    </source>
</evidence>
<name>A0A6C0DLQ2_9ZZZZ</name>
<organism evidence="2">
    <name type="scientific">viral metagenome</name>
    <dbReference type="NCBI Taxonomy" id="1070528"/>
    <lineage>
        <taxon>unclassified sequences</taxon>
        <taxon>metagenomes</taxon>
        <taxon>organismal metagenomes</taxon>
    </lineage>
</organism>
<sequence length="388" mass="43724">MKSNKKTKKRRTQYYRTRQYKNIYNKTKNKKQYGGNDPNSLINHVNNKLYELNNNIQNVQMNTSSNPDSQLPGDGVVEDVKNSGDTNTPIGRAIEKTFGTDDTDEAGQSDQSAQPAQPDQLQKYLEYIQANPTFIQSTLSNVVVKPTAYLIRELGSLLNIEMNNPDKLKTQLDEMANSIQDPVERNKVLNYNAQVLAVYLSASKPSIDIISGIFSQEVSQILSDIIYNMSMSVQNMIPGLGLLNDIPQMLISIVQAMTTLAQLTSTGATSTQQNIQELNKSIMNEVDVKNKLVIEQKKQAEILEKQNNLVEFILEKPEIINSYIQYLNKLKNENITINDIIPNSETNMTGGKIKTQLQTRTTISNKDHDIILNAIKESLSEYNKNQSK</sequence>
<feature type="region of interest" description="Disordered" evidence="1">
    <location>
        <begin position="99"/>
        <end position="118"/>
    </location>
</feature>
<feature type="region of interest" description="Disordered" evidence="1">
    <location>
        <begin position="59"/>
        <end position="93"/>
    </location>
</feature>
<feature type="compositionally biased region" description="Polar residues" evidence="1">
    <location>
        <begin position="108"/>
        <end position="118"/>
    </location>
</feature>
<accession>A0A6C0DLQ2</accession>
<feature type="region of interest" description="Disordered" evidence="1">
    <location>
        <begin position="23"/>
        <end position="42"/>
    </location>
</feature>
<proteinExistence type="predicted"/>
<dbReference type="AlphaFoldDB" id="A0A6C0DLQ2"/>